<gene>
    <name evidence="6" type="primary">dctP</name>
    <name evidence="6" type="ORF">K5I21_05310</name>
</gene>
<dbReference type="RefSeq" id="WP_024739306.1">
    <property type="nucleotide sequence ID" value="NZ_BAABZD010000001.1"/>
</dbReference>
<evidence type="ECO:0000313" key="7">
    <source>
        <dbReference type="Proteomes" id="UP001203136"/>
    </source>
</evidence>
<keyword evidence="2" id="KW-0813">Transport</keyword>
<organism evidence="6 7">
    <name type="scientific">Clostridium symbiosum</name>
    <name type="common">Bacteroides symbiosus</name>
    <dbReference type="NCBI Taxonomy" id="1512"/>
    <lineage>
        <taxon>Bacteria</taxon>
        <taxon>Bacillati</taxon>
        <taxon>Bacillota</taxon>
        <taxon>Clostridia</taxon>
        <taxon>Lachnospirales</taxon>
        <taxon>Lachnospiraceae</taxon>
        <taxon>Otoolea</taxon>
    </lineage>
</organism>
<dbReference type="EMBL" id="JAINVB010000001">
    <property type="protein sequence ID" value="MCK0085293.1"/>
    <property type="molecule type" value="Genomic_DNA"/>
</dbReference>
<protein>
    <submittedName>
        <fullName evidence="6">TRAP transporter substrate-binding protein DctP</fullName>
    </submittedName>
</protein>
<dbReference type="PANTHER" id="PTHR33376:SF7">
    <property type="entry name" value="C4-DICARBOXYLATE-BINDING PROTEIN DCTB"/>
    <property type="match status" value="1"/>
</dbReference>
<dbReference type="PROSITE" id="PS51257">
    <property type="entry name" value="PROKAR_LIPOPROTEIN"/>
    <property type="match status" value="1"/>
</dbReference>
<keyword evidence="3 5" id="KW-0732">Signal</keyword>
<dbReference type="Gene3D" id="3.40.190.170">
    <property type="entry name" value="Bacterial extracellular solute-binding protein, family 7"/>
    <property type="match status" value="1"/>
</dbReference>
<dbReference type="GO" id="GO:0030288">
    <property type="term" value="C:outer membrane-bounded periplasmic space"/>
    <property type="evidence" value="ECO:0007669"/>
    <property type="project" value="InterPro"/>
</dbReference>
<reference evidence="6" key="1">
    <citation type="journal article" date="2022" name="Cell Host Microbe">
        <title>Colonization of the live biotherapeutic product VE303 and modulation of the microbiota and metabolites in healthy volunteers.</title>
        <authorList>
            <person name="Dsouza M."/>
            <person name="Menon R."/>
            <person name="Crossette E."/>
            <person name="Bhattarai S.K."/>
            <person name="Schneider J."/>
            <person name="Kim Y.G."/>
            <person name="Reddy S."/>
            <person name="Caballero S."/>
            <person name="Felix C."/>
            <person name="Cornacchione L."/>
            <person name="Hendrickson J."/>
            <person name="Watson A.R."/>
            <person name="Minot S.S."/>
            <person name="Greenfield N."/>
            <person name="Schopf L."/>
            <person name="Szabady R."/>
            <person name="Patarroyo J."/>
            <person name="Smith W."/>
            <person name="Harrison P."/>
            <person name="Kuijper E.J."/>
            <person name="Kelly C.P."/>
            <person name="Olle B."/>
            <person name="Bobilev D."/>
            <person name="Silber J.L."/>
            <person name="Bucci V."/>
            <person name="Roberts B."/>
            <person name="Faith J."/>
            <person name="Norman J.M."/>
        </authorList>
    </citation>
    <scope>NUCLEOTIDE SEQUENCE</scope>
    <source>
        <strain evidence="6">VE303-04</strain>
    </source>
</reference>
<evidence type="ECO:0000256" key="4">
    <source>
        <dbReference type="SAM" id="MobiDB-lite"/>
    </source>
</evidence>
<dbReference type="InterPro" id="IPR018389">
    <property type="entry name" value="DctP_fam"/>
</dbReference>
<dbReference type="NCBIfam" id="NF037995">
    <property type="entry name" value="TRAP_S1"/>
    <property type="match status" value="1"/>
</dbReference>
<dbReference type="GO" id="GO:0055085">
    <property type="term" value="P:transmembrane transport"/>
    <property type="evidence" value="ECO:0007669"/>
    <property type="project" value="InterPro"/>
</dbReference>
<dbReference type="Pfam" id="PF03480">
    <property type="entry name" value="DctP"/>
    <property type="match status" value="1"/>
</dbReference>
<name>A0AAW5EYD8_CLOSY</name>
<dbReference type="PIRSF" id="PIRSF006470">
    <property type="entry name" value="DctB"/>
    <property type="match status" value="1"/>
</dbReference>
<feature type="region of interest" description="Disordered" evidence="4">
    <location>
        <begin position="28"/>
        <end position="57"/>
    </location>
</feature>
<dbReference type="InterPro" id="IPR038404">
    <property type="entry name" value="TRAP_DctP_sf"/>
</dbReference>
<feature type="signal peptide" evidence="5">
    <location>
        <begin position="1"/>
        <end position="19"/>
    </location>
</feature>
<sequence length="360" mass="39313">MKKTISLLLCAAMTAGVLSGCGQKDTASETVRTENQEQENTNGAAGQAPKAEEPADNKDAAVIRCGITVSQNSLPAEALEVFNESLKKATDGTVRLEVFYDGTMGNERDVIEGVSMGTIEMYAGSTAPLANFVDDFNIWDLPYMVDMNKLEDAYAIMDGAIGQKMLDSLSSIGTKGLAISHQGFRCMLNGKKEVTKPADAKNLVIRTMENDIHLEFYREIGANPVAMASTEAFTALAQGTIDGMDNILDAFYTQGAFESAKYLTMTGHIISGYVFLINEDVFNSLTEQQQAAVQQAGKDAAVFMRNRAMEKMDEIAEIARDEYGVTVTQVDTREWKDASAKVAEKYKGGIDTEYWNAFYE</sequence>
<evidence type="ECO:0000256" key="5">
    <source>
        <dbReference type="SAM" id="SignalP"/>
    </source>
</evidence>
<comment type="caution">
    <text evidence="6">The sequence shown here is derived from an EMBL/GenBank/DDBJ whole genome shotgun (WGS) entry which is preliminary data.</text>
</comment>
<dbReference type="InterPro" id="IPR004682">
    <property type="entry name" value="TRAP_DctP"/>
</dbReference>
<proteinExistence type="inferred from homology"/>
<dbReference type="Proteomes" id="UP001203136">
    <property type="component" value="Unassembled WGS sequence"/>
</dbReference>
<dbReference type="NCBIfam" id="TIGR00787">
    <property type="entry name" value="dctP"/>
    <property type="match status" value="1"/>
</dbReference>
<evidence type="ECO:0000256" key="3">
    <source>
        <dbReference type="ARBA" id="ARBA00022729"/>
    </source>
</evidence>
<accession>A0AAW5EYD8</accession>
<dbReference type="PANTHER" id="PTHR33376">
    <property type="match status" value="1"/>
</dbReference>
<evidence type="ECO:0000256" key="2">
    <source>
        <dbReference type="ARBA" id="ARBA00022448"/>
    </source>
</evidence>
<evidence type="ECO:0000313" key="6">
    <source>
        <dbReference type="EMBL" id="MCK0085293.1"/>
    </source>
</evidence>
<comment type="similarity">
    <text evidence="1">Belongs to the bacterial solute-binding protein 7 family.</text>
</comment>
<evidence type="ECO:0000256" key="1">
    <source>
        <dbReference type="ARBA" id="ARBA00009023"/>
    </source>
</evidence>
<dbReference type="AlphaFoldDB" id="A0AAW5EYD8"/>
<feature type="chain" id="PRO_5043958198" evidence="5">
    <location>
        <begin position="20"/>
        <end position="360"/>
    </location>
</feature>